<organism evidence="2 3">
    <name type="scientific">Adiantum capillus-veneris</name>
    <name type="common">Maidenhair fern</name>
    <dbReference type="NCBI Taxonomy" id="13818"/>
    <lineage>
        <taxon>Eukaryota</taxon>
        <taxon>Viridiplantae</taxon>
        <taxon>Streptophyta</taxon>
        <taxon>Embryophyta</taxon>
        <taxon>Tracheophyta</taxon>
        <taxon>Polypodiopsida</taxon>
        <taxon>Polypodiidae</taxon>
        <taxon>Polypodiales</taxon>
        <taxon>Pteridineae</taxon>
        <taxon>Pteridaceae</taxon>
        <taxon>Vittarioideae</taxon>
        <taxon>Adiantum</taxon>
    </lineage>
</organism>
<protein>
    <submittedName>
        <fullName evidence="2">Uncharacterized protein</fullName>
    </submittedName>
</protein>
<dbReference type="AlphaFoldDB" id="A0A9D4VER6"/>
<comment type="caution">
    <text evidence="2">The sequence shown here is derived from an EMBL/GenBank/DDBJ whole genome shotgun (WGS) entry which is preliminary data.</text>
</comment>
<evidence type="ECO:0000313" key="2">
    <source>
        <dbReference type="EMBL" id="KAI5084928.1"/>
    </source>
</evidence>
<proteinExistence type="predicted"/>
<evidence type="ECO:0000313" key="3">
    <source>
        <dbReference type="Proteomes" id="UP000886520"/>
    </source>
</evidence>
<reference evidence="2" key="1">
    <citation type="submission" date="2021-01" db="EMBL/GenBank/DDBJ databases">
        <title>Adiantum capillus-veneris genome.</title>
        <authorList>
            <person name="Fang Y."/>
            <person name="Liao Q."/>
        </authorList>
    </citation>
    <scope>NUCLEOTIDE SEQUENCE</scope>
    <source>
        <strain evidence="2">H3</strain>
        <tissue evidence="2">Leaf</tissue>
    </source>
</reference>
<name>A0A9D4VER6_ADICA</name>
<dbReference type="EMBL" id="JABFUD020000001">
    <property type="protein sequence ID" value="KAI5084928.1"/>
    <property type="molecule type" value="Genomic_DNA"/>
</dbReference>
<feature type="compositionally biased region" description="Polar residues" evidence="1">
    <location>
        <begin position="123"/>
        <end position="138"/>
    </location>
</feature>
<gene>
    <name evidence="2" type="ORF">GOP47_0001097</name>
</gene>
<evidence type="ECO:0000256" key="1">
    <source>
        <dbReference type="SAM" id="MobiDB-lite"/>
    </source>
</evidence>
<accession>A0A9D4VER6</accession>
<sequence>MACIRSFLGVGQALGYPSPLSALPQAINVIRSTSIDFAENQLYPILVIQIGKPGTEELSPLFEPHVQVSLHTAQMTNGKSRPRQLLVPAFQEPLGAFREKLEAKRNSVSLVSSMHETRRKGSWLSQGNPSGGSPATLA</sequence>
<keyword evidence="3" id="KW-1185">Reference proteome</keyword>
<feature type="region of interest" description="Disordered" evidence="1">
    <location>
        <begin position="118"/>
        <end position="138"/>
    </location>
</feature>
<dbReference type="OrthoDB" id="10567599at2759"/>
<dbReference type="Proteomes" id="UP000886520">
    <property type="component" value="Chromosome 1"/>
</dbReference>